<evidence type="ECO:0000259" key="2">
    <source>
        <dbReference type="PROSITE" id="PS50097"/>
    </source>
</evidence>
<evidence type="ECO:0000313" key="3">
    <source>
        <dbReference type="EMBL" id="TRM62050.1"/>
    </source>
</evidence>
<accession>A0A550CB64</accession>
<proteinExistence type="predicted"/>
<dbReference type="InterPro" id="IPR000210">
    <property type="entry name" value="BTB/POZ_dom"/>
</dbReference>
<keyword evidence="4" id="KW-1185">Reference proteome</keyword>
<gene>
    <name evidence="3" type="ORF">BD626DRAFT_66288</name>
</gene>
<feature type="domain" description="BTB" evidence="2">
    <location>
        <begin position="43"/>
        <end position="108"/>
    </location>
</feature>
<dbReference type="PROSITE" id="PS50097">
    <property type="entry name" value="BTB"/>
    <property type="match status" value="1"/>
</dbReference>
<organism evidence="3 4">
    <name type="scientific">Schizophyllum amplum</name>
    <dbReference type="NCBI Taxonomy" id="97359"/>
    <lineage>
        <taxon>Eukaryota</taxon>
        <taxon>Fungi</taxon>
        <taxon>Dikarya</taxon>
        <taxon>Basidiomycota</taxon>
        <taxon>Agaricomycotina</taxon>
        <taxon>Agaricomycetes</taxon>
        <taxon>Agaricomycetidae</taxon>
        <taxon>Agaricales</taxon>
        <taxon>Schizophyllaceae</taxon>
        <taxon>Schizophyllum</taxon>
    </lineage>
</organism>
<dbReference type="AlphaFoldDB" id="A0A550CB64"/>
<dbReference type="SUPFAM" id="SSF54695">
    <property type="entry name" value="POZ domain"/>
    <property type="match status" value="1"/>
</dbReference>
<dbReference type="Gene3D" id="3.30.710.10">
    <property type="entry name" value="Potassium Channel Kv1.1, Chain A"/>
    <property type="match status" value="1"/>
</dbReference>
<protein>
    <recommendedName>
        <fullName evidence="2">BTB domain-containing protein</fullName>
    </recommendedName>
</protein>
<evidence type="ECO:0000256" key="1">
    <source>
        <dbReference type="SAM" id="MobiDB-lite"/>
    </source>
</evidence>
<sequence length="358" mass="41534">MSSQPPTSVIPAKRRRTDVDDASPGTPDTSTAIRYEKLWFEDGSVVLHVQNHLYRVHRTMLSKTFETFKDMFAVPQPLDQEMIEGCPVVHLHDDDAMDWQYTLEALYDTLCVVFLYPASRLSNAFLAFSFFGRLGSFKCPLTTVLVPLPGILRLCTKYRALAIRKTCIFILGNHFPVDSHRANYRSLKVHQHESAARTIAMARDTNAVTLLPYAFLCVADQNRGTHNMIYDSPLLTAEDKATALNGLYTLIRVQREHMFPFVDKFVPPSACRRHCRPEDCFEWYHRNVDRLIWFAFQWKDDEVLFKQASEELCPACHKMVVETFNEGRQKVWEMLPSIFRLGKDWDELRRIQNYDSDP</sequence>
<dbReference type="Proteomes" id="UP000320762">
    <property type="component" value="Unassembled WGS sequence"/>
</dbReference>
<dbReference type="InterPro" id="IPR011333">
    <property type="entry name" value="SKP1/BTB/POZ_sf"/>
</dbReference>
<name>A0A550CB64_9AGAR</name>
<dbReference type="EMBL" id="VDMD01000014">
    <property type="protein sequence ID" value="TRM62050.1"/>
    <property type="molecule type" value="Genomic_DNA"/>
</dbReference>
<feature type="region of interest" description="Disordered" evidence="1">
    <location>
        <begin position="1"/>
        <end position="28"/>
    </location>
</feature>
<reference evidence="3 4" key="1">
    <citation type="journal article" date="2019" name="New Phytol.">
        <title>Comparative genomics reveals unique wood-decay strategies and fruiting body development in the Schizophyllaceae.</title>
        <authorList>
            <person name="Almasi E."/>
            <person name="Sahu N."/>
            <person name="Krizsan K."/>
            <person name="Balint B."/>
            <person name="Kovacs G.M."/>
            <person name="Kiss B."/>
            <person name="Cseklye J."/>
            <person name="Drula E."/>
            <person name="Henrissat B."/>
            <person name="Nagy I."/>
            <person name="Chovatia M."/>
            <person name="Adam C."/>
            <person name="LaButti K."/>
            <person name="Lipzen A."/>
            <person name="Riley R."/>
            <person name="Grigoriev I.V."/>
            <person name="Nagy L.G."/>
        </authorList>
    </citation>
    <scope>NUCLEOTIDE SEQUENCE [LARGE SCALE GENOMIC DNA]</scope>
    <source>
        <strain evidence="3 4">NL-1724</strain>
    </source>
</reference>
<evidence type="ECO:0000313" key="4">
    <source>
        <dbReference type="Proteomes" id="UP000320762"/>
    </source>
</evidence>
<comment type="caution">
    <text evidence="3">The sequence shown here is derived from an EMBL/GenBank/DDBJ whole genome shotgun (WGS) entry which is preliminary data.</text>
</comment>
<dbReference type="OrthoDB" id="3218112at2759"/>